<dbReference type="InterPro" id="IPR006361">
    <property type="entry name" value="Uroporphyrinogen_deCO2ase_HemE"/>
</dbReference>
<comment type="catalytic activity">
    <reaction evidence="7 8">
        <text>uroporphyrinogen III + 4 H(+) = coproporphyrinogen III + 4 CO2</text>
        <dbReference type="Rhea" id="RHEA:19865"/>
        <dbReference type="ChEBI" id="CHEBI:15378"/>
        <dbReference type="ChEBI" id="CHEBI:16526"/>
        <dbReference type="ChEBI" id="CHEBI:57308"/>
        <dbReference type="ChEBI" id="CHEBI:57309"/>
        <dbReference type="EC" id="4.1.1.37"/>
    </reaction>
</comment>
<feature type="region of interest" description="Disordered" evidence="10">
    <location>
        <begin position="1"/>
        <end position="21"/>
    </location>
</feature>
<comment type="subunit">
    <text evidence="7">Homodimer.</text>
</comment>
<feature type="binding site" evidence="7">
    <location>
        <position position="170"/>
    </location>
    <ligand>
        <name>substrate</name>
    </ligand>
</feature>
<evidence type="ECO:0000259" key="12">
    <source>
        <dbReference type="PROSITE" id="PS00907"/>
    </source>
</evidence>
<dbReference type="EMBL" id="WHJE01000233">
    <property type="protein sequence ID" value="KAE8762182.1"/>
    <property type="molecule type" value="Genomic_DNA"/>
</dbReference>
<dbReference type="GO" id="GO:0006782">
    <property type="term" value="P:protoporphyrinogen IX biosynthetic process"/>
    <property type="evidence" value="ECO:0007669"/>
    <property type="project" value="UniProtKB-UniRule"/>
</dbReference>
<evidence type="ECO:0000256" key="8">
    <source>
        <dbReference type="RuleBase" id="RU000554"/>
    </source>
</evidence>
<dbReference type="AlphaFoldDB" id="A0A7J5UIJ3"/>
<dbReference type="InterPro" id="IPR038071">
    <property type="entry name" value="UROD/MetE-like_sf"/>
</dbReference>
<evidence type="ECO:0000256" key="2">
    <source>
        <dbReference type="ARBA" id="ARBA00009935"/>
    </source>
</evidence>
<dbReference type="PANTHER" id="PTHR21091">
    <property type="entry name" value="METHYLTETRAHYDROFOLATE:HOMOCYSTEINE METHYLTRANSFERASE RELATED"/>
    <property type="match status" value="1"/>
</dbReference>
<feature type="site" description="Transition state stabilizer" evidence="7">
    <location>
        <position position="95"/>
    </location>
</feature>
<feature type="domain" description="Uroporphyrinogen decarboxylase (URO-D)" evidence="11">
    <location>
        <begin position="41"/>
        <end position="50"/>
    </location>
</feature>
<dbReference type="NCBIfam" id="TIGR01464">
    <property type="entry name" value="hemE"/>
    <property type="match status" value="1"/>
</dbReference>
<dbReference type="PROSITE" id="PS00906">
    <property type="entry name" value="UROD_1"/>
    <property type="match status" value="1"/>
</dbReference>
<dbReference type="GO" id="GO:0004853">
    <property type="term" value="F:uroporphyrinogen decarboxylase activity"/>
    <property type="evidence" value="ECO:0007669"/>
    <property type="project" value="UniProtKB-UniRule"/>
</dbReference>
<proteinExistence type="inferred from homology"/>
<accession>A0A7J5UIJ3</accession>
<feature type="binding site" evidence="7">
    <location>
        <position position="95"/>
    </location>
    <ligand>
        <name>substrate</name>
    </ligand>
</feature>
<dbReference type="HAMAP" id="MF_00218">
    <property type="entry name" value="URO_D"/>
    <property type="match status" value="1"/>
</dbReference>
<dbReference type="Gene3D" id="3.20.20.210">
    <property type="match status" value="1"/>
</dbReference>
<gene>
    <name evidence="7 13" type="primary">hemE</name>
    <name evidence="13" type="ORF">GB883_20695</name>
</gene>
<keyword evidence="5 7" id="KW-0456">Lyase</keyword>
<evidence type="ECO:0000256" key="7">
    <source>
        <dbReference type="HAMAP-Rule" id="MF_00218"/>
    </source>
</evidence>
<comment type="caution">
    <text evidence="7">Lacks conserved residue(s) required for the propagation of feature annotation.</text>
</comment>
<evidence type="ECO:0000256" key="9">
    <source>
        <dbReference type="RuleBase" id="RU004169"/>
    </source>
</evidence>
<dbReference type="PROSITE" id="PS00907">
    <property type="entry name" value="UROD_2"/>
    <property type="match status" value="1"/>
</dbReference>
<keyword evidence="4 7" id="KW-0210">Decarboxylase</keyword>
<name>A0A7J5UIJ3_9MICO</name>
<comment type="pathway">
    <text evidence="1 7 8">Porphyrin-containing compound metabolism; protoporphyrin-IX biosynthesis; coproporphyrinogen-III from 5-aminolevulinate: step 4/4.</text>
</comment>
<dbReference type="GO" id="GO:0005829">
    <property type="term" value="C:cytosol"/>
    <property type="evidence" value="ECO:0007669"/>
    <property type="project" value="TreeGrafter"/>
</dbReference>
<dbReference type="UniPathway" id="UPA00251">
    <property type="reaction ID" value="UER00321"/>
</dbReference>
<feature type="binding site" evidence="7">
    <location>
        <position position="339"/>
    </location>
    <ligand>
        <name>substrate</name>
    </ligand>
</feature>
<keyword evidence="7" id="KW-0963">Cytoplasm</keyword>
<evidence type="ECO:0000313" key="14">
    <source>
        <dbReference type="Proteomes" id="UP000451860"/>
    </source>
</evidence>
<dbReference type="OrthoDB" id="9806656at2"/>
<feature type="binding site" evidence="7">
    <location>
        <begin position="46"/>
        <end position="50"/>
    </location>
    <ligand>
        <name>substrate</name>
    </ligand>
</feature>
<evidence type="ECO:0000256" key="10">
    <source>
        <dbReference type="SAM" id="MobiDB-lite"/>
    </source>
</evidence>
<dbReference type="EC" id="4.1.1.37" evidence="3 7"/>
<feature type="binding site" evidence="7">
    <location>
        <position position="225"/>
    </location>
    <ligand>
        <name>substrate</name>
    </ligand>
</feature>
<sequence length="360" mass="38571">MSPSARHNALVTNPAPGPNVPEITTSPLLEAYFGRRPERLPVWFMRQAGRSLPEYRAAREGVAMLDSCLRPELAAEITLQPVRRHGVDAAIFFSDIVVPLKLAGVDVEIVPGVGPVVAEPVRTRADVDRLVEHRPGDHAAITEAVRLTVAELGPTPLIGFAGAPFTLAAYLVEGRPSRDHLAARTMMHADPEAWRHLMRWTADITGAFLRAQVLAGARAAQLFDSWAGALSLNDYATHAAPFSARALSKVRDLGVPVIHFGTGTSELLVAMRDVGVDVIGVDYRLPLDEASRRLGGTTPLQGNIDPALLAAPWEVLEAHVRAVVQAGRAAPAHVVNLGHGVPPTTDPAVLTRVVELVHSL</sequence>
<keyword evidence="14" id="KW-1185">Reference proteome</keyword>
<comment type="similarity">
    <text evidence="2 7 9">Belongs to the uroporphyrinogen decarboxylase family.</text>
</comment>
<evidence type="ECO:0000313" key="13">
    <source>
        <dbReference type="EMBL" id="KAE8762182.1"/>
    </source>
</evidence>
<evidence type="ECO:0000256" key="1">
    <source>
        <dbReference type="ARBA" id="ARBA00004804"/>
    </source>
</evidence>
<protein>
    <recommendedName>
        <fullName evidence="3 7">Uroporphyrinogen decarboxylase</fullName>
        <shortName evidence="7">UPD</shortName>
        <shortName evidence="7">URO-D</shortName>
        <ecNumber evidence="3 7">4.1.1.37</ecNumber>
    </recommendedName>
</protein>
<dbReference type="InterPro" id="IPR000257">
    <property type="entry name" value="Uroporphyrinogen_deCOase"/>
</dbReference>
<evidence type="ECO:0000256" key="5">
    <source>
        <dbReference type="ARBA" id="ARBA00023239"/>
    </source>
</evidence>
<evidence type="ECO:0000256" key="6">
    <source>
        <dbReference type="ARBA" id="ARBA00023244"/>
    </source>
</evidence>
<reference evidence="13 14" key="1">
    <citation type="submission" date="2019-10" db="EMBL/GenBank/DDBJ databases">
        <title>Georgenia wutianyii sp. nov. and Georgenia yuyongxinii sp. nov. isolated from plateau pika (Ochotona curzoniae) in the Qinghai-Tibet plateau of China.</title>
        <authorList>
            <person name="Tian Z."/>
        </authorList>
    </citation>
    <scope>NUCLEOTIDE SEQUENCE [LARGE SCALE GENOMIC DNA]</scope>
    <source>
        <strain evidence="13 14">DSM 21501</strain>
    </source>
</reference>
<keyword evidence="6 7" id="KW-0627">Porphyrin biosynthesis</keyword>
<evidence type="ECO:0000256" key="3">
    <source>
        <dbReference type="ARBA" id="ARBA00012288"/>
    </source>
</evidence>
<comment type="function">
    <text evidence="7">Catalyzes the decarboxylation of four acetate groups of uroporphyrinogen-III to yield coproporphyrinogen-III.</text>
</comment>
<dbReference type="SUPFAM" id="SSF51726">
    <property type="entry name" value="UROD/MetE-like"/>
    <property type="match status" value="1"/>
</dbReference>
<dbReference type="PANTHER" id="PTHR21091:SF169">
    <property type="entry name" value="UROPORPHYRINOGEN DECARBOXYLASE"/>
    <property type="match status" value="1"/>
</dbReference>
<dbReference type="Pfam" id="PF01208">
    <property type="entry name" value="URO-D"/>
    <property type="match status" value="1"/>
</dbReference>
<feature type="domain" description="Uroporphyrinogen decarboxylase (URO-D)" evidence="12">
    <location>
        <begin position="158"/>
        <end position="174"/>
    </location>
</feature>
<evidence type="ECO:0000259" key="11">
    <source>
        <dbReference type="PROSITE" id="PS00906"/>
    </source>
</evidence>
<dbReference type="Proteomes" id="UP000451860">
    <property type="component" value="Unassembled WGS sequence"/>
</dbReference>
<dbReference type="CDD" id="cd00717">
    <property type="entry name" value="URO-D"/>
    <property type="match status" value="1"/>
</dbReference>
<comment type="subcellular location">
    <subcellularLocation>
        <location evidence="7">Cytoplasm</location>
    </subcellularLocation>
</comment>
<comment type="caution">
    <text evidence="13">The sequence shown here is derived from an EMBL/GenBank/DDBJ whole genome shotgun (WGS) entry which is preliminary data.</text>
</comment>
<evidence type="ECO:0000256" key="4">
    <source>
        <dbReference type="ARBA" id="ARBA00022793"/>
    </source>
</evidence>
<organism evidence="13 14">
    <name type="scientific">Georgenia thermotolerans</name>
    <dbReference type="NCBI Taxonomy" id="527326"/>
    <lineage>
        <taxon>Bacteria</taxon>
        <taxon>Bacillati</taxon>
        <taxon>Actinomycetota</taxon>
        <taxon>Actinomycetes</taxon>
        <taxon>Micrococcales</taxon>
        <taxon>Bogoriellaceae</taxon>
        <taxon>Georgenia</taxon>
    </lineage>
</organism>